<dbReference type="HOGENOM" id="CLU_2850879_0_0_1"/>
<evidence type="ECO:0000256" key="1">
    <source>
        <dbReference type="SAM" id="Phobius"/>
    </source>
</evidence>
<evidence type="ECO:0000313" key="2">
    <source>
        <dbReference type="EMBL" id="EXX74941.1"/>
    </source>
</evidence>
<keyword evidence="3" id="KW-1185">Reference proteome</keyword>
<evidence type="ECO:0000313" key="3">
    <source>
        <dbReference type="Proteomes" id="UP000022910"/>
    </source>
</evidence>
<keyword evidence="1" id="KW-0812">Transmembrane</keyword>
<protein>
    <submittedName>
        <fullName evidence="2">Uncharacterized protein</fullName>
    </submittedName>
</protein>
<reference evidence="2 3" key="1">
    <citation type="submission" date="2014-02" db="EMBL/GenBank/DDBJ databases">
        <title>Single nucleus genome sequencing reveals high similarity among nuclei of an endomycorrhizal fungus.</title>
        <authorList>
            <person name="Lin K."/>
            <person name="Geurts R."/>
            <person name="Zhang Z."/>
            <person name="Limpens E."/>
            <person name="Saunders D.G."/>
            <person name="Mu D."/>
            <person name="Pang E."/>
            <person name="Cao H."/>
            <person name="Cha H."/>
            <person name="Lin T."/>
            <person name="Zhou Q."/>
            <person name="Shang Y."/>
            <person name="Li Y."/>
            <person name="Ivanov S."/>
            <person name="Sharma T."/>
            <person name="Velzen R.V."/>
            <person name="Ruijter N.D."/>
            <person name="Aanen D.K."/>
            <person name="Win J."/>
            <person name="Kamoun S."/>
            <person name="Bisseling T."/>
            <person name="Huang S."/>
        </authorList>
    </citation>
    <scope>NUCLEOTIDE SEQUENCE [LARGE SCALE GENOMIC DNA]</scope>
    <source>
        <strain evidence="3">DAOM197198w</strain>
    </source>
</reference>
<accession>A0A015LQC6</accession>
<keyword evidence="1" id="KW-1133">Transmembrane helix</keyword>
<comment type="caution">
    <text evidence="2">The sequence shown here is derived from an EMBL/GenBank/DDBJ whole genome shotgun (WGS) entry which is preliminary data.</text>
</comment>
<feature type="transmembrane region" description="Helical" evidence="1">
    <location>
        <begin position="41"/>
        <end position="60"/>
    </location>
</feature>
<keyword evidence="1" id="KW-0472">Membrane</keyword>
<sequence>MQKTLASFKILRNFSVSSKNNRKIKKEAIKSSQNPNTKGPHPIAILAVLSIGVSAYVSLVKHREK</sequence>
<gene>
    <name evidence="2" type="ORF">RirG_046500</name>
</gene>
<organism evidence="2 3">
    <name type="scientific">Rhizophagus irregularis (strain DAOM 197198w)</name>
    <name type="common">Glomus intraradices</name>
    <dbReference type="NCBI Taxonomy" id="1432141"/>
    <lineage>
        <taxon>Eukaryota</taxon>
        <taxon>Fungi</taxon>
        <taxon>Fungi incertae sedis</taxon>
        <taxon>Mucoromycota</taxon>
        <taxon>Glomeromycotina</taxon>
        <taxon>Glomeromycetes</taxon>
        <taxon>Glomerales</taxon>
        <taxon>Glomeraceae</taxon>
        <taxon>Rhizophagus</taxon>
    </lineage>
</organism>
<dbReference type="EMBL" id="JEMT01012667">
    <property type="protein sequence ID" value="EXX74941.1"/>
    <property type="molecule type" value="Genomic_DNA"/>
</dbReference>
<name>A0A015LQC6_RHIIW</name>
<proteinExistence type="predicted"/>
<dbReference type="AlphaFoldDB" id="A0A015LQC6"/>
<dbReference type="Proteomes" id="UP000022910">
    <property type="component" value="Unassembled WGS sequence"/>
</dbReference>